<gene>
    <name evidence="3" type="ORF">EPJ74_00280</name>
</gene>
<protein>
    <submittedName>
        <fullName evidence="3">DUF262 domain-containing protein</fullName>
    </submittedName>
</protein>
<dbReference type="Pfam" id="PF03235">
    <property type="entry name" value="GmrSD_N"/>
    <property type="match status" value="1"/>
</dbReference>
<dbReference type="Proteomes" id="UP000322188">
    <property type="component" value="Unassembled WGS sequence"/>
</dbReference>
<proteinExistence type="predicted"/>
<accession>A0A5C8GJ62</accession>
<dbReference type="InterPro" id="IPR004919">
    <property type="entry name" value="GmrSD_N"/>
</dbReference>
<dbReference type="EMBL" id="SAYK01000001">
    <property type="protein sequence ID" value="TXJ61970.1"/>
    <property type="molecule type" value="Genomic_DNA"/>
</dbReference>
<sequence>MNNINNIKELLKEEELIIPEIQRDYVWGDNELVIKRFINNIKNMKDNEELDIGFFYSYKIYENFNALIDGQQRITTLILLSWYVGVDNTKLNNFKFKVRENSNNFLEKLLEQKSAEIPAIDGKKISDKIKNSIWYKRIWDNDPTVKSILNALDIIDKELENEKENIKNKIDNIKFSCIEAGDRRLETEYILLNKRGVNLTNSEQLKAILTEDIENKNEWLEKWEKDWQDILWECKGENIYNTDNIWNAVLYWVRDIYVIENNICKDNDKEKINYDFDLIGIEKENKEKVLKILDWIIPVLETINYKFDIIQKECKFVIDDIESKIQGKVGANKEYSLTIKEKALFYSILYLINNINIKDKNIQLDTIIEFILKTHNIYIGEGTAEEIKRNIAKYNTMEIKGRDSFEGIPKTITINITEFSGIFHEIIELEKIRIFRNLIQNSNINASNLHNAITSLKNFNIDTLGKLDVLNKEQQEEEALKLEFFKKYEEYKNIIIEIENNDLFKGKIKKILLLFLSIKEKDEKLNDNYKLKDFYENKKGILIKLLENKNIEFQNLFNIYKELDLNKNKIWGELLLEDDVYKSNKNYIWLISNKEYAFLKLVYLNIINIDKNISDNSIRLEEFLNKNRKENIQNKLDIKNSEDFLEITEPKYQLYILYIIGYDNKYYIFNEIGNINKNFGIYGNGIKFENKKIEEMLKKSLFNHKLVFQSYKEIWRGGQPYIRTEEFIKEFNIQKFLEKYIK</sequence>
<dbReference type="PANTHER" id="PTHR35149:SF1">
    <property type="entry name" value="DUF5655 DOMAIN-CONTAINING PROTEIN"/>
    <property type="match status" value="1"/>
</dbReference>
<dbReference type="InterPro" id="IPR056546">
    <property type="entry name" value="MreB_MamK-like"/>
</dbReference>
<dbReference type="RefSeq" id="WP_147559495.1">
    <property type="nucleotide sequence ID" value="NZ_SAYK01000001.1"/>
</dbReference>
<reference evidence="3 4" key="1">
    <citation type="journal article" date="1992" name="Lakartidningen">
        <title>[Penicillin V and not amoxicillin is the first choice preparation in acute otitis].</title>
        <authorList>
            <person name="Kamme C."/>
            <person name="Lundgren K."/>
            <person name="Prellner K."/>
        </authorList>
    </citation>
    <scope>NUCLEOTIDE SEQUENCE [LARGE SCALE GENOMIC DNA]</scope>
    <source>
        <strain evidence="3 4">PC2022III</strain>
    </source>
</reference>
<dbReference type="Gene3D" id="3.90.640.10">
    <property type="entry name" value="Actin, Chain A, domain 4"/>
    <property type="match status" value="1"/>
</dbReference>
<evidence type="ECO:0000256" key="1">
    <source>
        <dbReference type="SAM" id="Coils"/>
    </source>
</evidence>
<feature type="domain" description="GmrSD restriction endonucleases N-terminal" evidence="2">
    <location>
        <begin position="7"/>
        <end position="209"/>
    </location>
</feature>
<dbReference type="PANTHER" id="PTHR35149">
    <property type="entry name" value="SLL5132 PROTEIN"/>
    <property type="match status" value="1"/>
</dbReference>
<evidence type="ECO:0000259" key="2">
    <source>
        <dbReference type="Pfam" id="PF03235"/>
    </source>
</evidence>
<feature type="coiled-coil region" evidence="1">
    <location>
        <begin position="145"/>
        <end position="176"/>
    </location>
</feature>
<comment type="caution">
    <text evidence="3">The sequence shown here is derived from an EMBL/GenBank/DDBJ whole genome shotgun (WGS) entry which is preliminary data.</text>
</comment>
<evidence type="ECO:0000313" key="4">
    <source>
        <dbReference type="Proteomes" id="UP000322188"/>
    </source>
</evidence>
<dbReference type="Pfam" id="PF06723">
    <property type="entry name" value="MreB_Mbl"/>
    <property type="match status" value="1"/>
</dbReference>
<organism evidence="3 4">
    <name type="scientific">Brachyspira aalborgi</name>
    <dbReference type="NCBI Taxonomy" id="29522"/>
    <lineage>
        <taxon>Bacteria</taxon>
        <taxon>Pseudomonadati</taxon>
        <taxon>Spirochaetota</taxon>
        <taxon>Spirochaetia</taxon>
        <taxon>Brachyspirales</taxon>
        <taxon>Brachyspiraceae</taxon>
        <taxon>Brachyspira</taxon>
    </lineage>
</organism>
<dbReference type="GeneID" id="61065724"/>
<name>A0A5C8GJ62_9SPIR</name>
<keyword evidence="1" id="KW-0175">Coiled coil</keyword>
<evidence type="ECO:0000313" key="3">
    <source>
        <dbReference type="EMBL" id="TXJ61970.1"/>
    </source>
</evidence>
<dbReference type="AlphaFoldDB" id="A0A5C8GJ62"/>